<gene>
    <name evidence="1" type="ORF">METZ01_LOCUS358330</name>
</gene>
<dbReference type="AlphaFoldDB" id="A0A382S6F0"/>
<protein>
    <recommendedName>
        <fullName evidence="2">Regulatory protein RecX</fullName>
    </recommendedName>
</protein>
<organism evidence="1">
    <name type="scientific">marine metagenome</name>
    <dbReference type="NCBI Taxonomy" id="408172"/>
    <lineage>
        <taxon>unclassified sequences</taxon>
        <taxon>metagenomes</taxon>
        <taxon>ecological metagenomes</taxon>
    </lineage>
</organism>
<name>A0A382S6F0_9ZZZZ</name>
<evidence type="ECO:0000313" key="1">
    <source>
        <dbReference type="EMBL" id="SVD05476.1"/>
    </source>
</evidence>
<reference evidence="1" key="1">
    <citation type="submission" date="2018-05" db="EMBL/GenBank/DDBJ databases">
        <authorList>
            <person name="Lanie J.A."/>
            <person name="Ng W.-L."/>
            <person name="Kazmierczak K.M."/>
            <person name="Andrzejewski T.M."/>
            <person name="Davidsen T.M."/>
            <person name="Wayne K.J."/>
            <person name="Tettelin H."/>
            <person name="Glass J.I."/>
            <person name="Rusch D."/>
            <person name="Podicherti R."/>
            <person name="Tsui H.-C.T."/>
            <person name="Winkler M.E."/>
        </authorList>
    </citation>
    <scope>NUCLEOTIDE SEQUENCE</scope>
</reference>
<feature type="non-terminal residue" evidence="1">
    <location>
        <position position="128"/>
    </location>
</feature>
<proteinExistence type="predicted"/>
<evidence type="ECO:0008006" key="2">
    <source>
        <dbReference type="Google" id="ProtNLM"/>
    </source>
</evidence>
<accession>A0A382S6F0</accession>
<dbReference type="EMBL" id="UINC01126775">
    <property type="protein sequence ID" value="SVD05476.1"/>
    <property type="molecule type" value="Genomic_DNA"/>
</dbReference>
<sequence length="128" mass="15237">MDDQMSLMKYAIGYLSKYSSSKKNLERILKKKIRLMKIEKKEKFILYNSIDQVMLNLGKNKFIDDNNYAISKIRLFAMQGKSKVFIKSYLIQKGIEKNILNNSLDQFEEENPEWEKKSAKIFVRKKKL</sequence>